<feature type="compositionally biased region" description="Low complexity" evidence="1">
    <location>
        <begin position="128"/>
        <end position="150"/>
    </location>
</feature>
<dbReference type="RefSeq" id="WP_189209582.1">
    <property type="nucleotide sequence ID" value="NZ_BMRB01000001.1"/>
</dbReference>
<feature type="compositionally biased region" description="Basic residues" evidence="1">
    <location>
        <begin position="1"/>
        <end position="14"/>
    </location>
</feature>
<organism evidence="3 4">
    <name type="scientific">Actinokineospora fastidiosa</name>
    <dbReference type="NCBI Taxonomy" id="1816"/>
    <lineage>
        <taxon>Bacteria</taxon>
        <taxon>Bacillati</taxon>
        <taxon>Actinomycetota</taxon>
        <taxon>Actinomycetes</taxon>
        <taxon>Pseudonocardiales</taxon>
        <taxon>Pseudonocardiaceae</taxon>
        <taxon>Actinokineospora</taxon>
    </lineage>
</organism>
<feature type="region of interest" description="Disordered" evidence="1">
    <location>
        <begin position="128"/>
        <end position="180"/>
    </location>
</feature>
<evidence type="ECO:0000313" key="3">
    <source>
        <dbReference type="EMBL" id="GGS23730.1"/>
    </source>
</evidence>
<feature type="compositionally biased region" description="Low complexity" evidence="1">
    <location>
        <begin position="162"/>
        <end position="176"/>
    </location>
</feature>
<sequence length="293" mass="31124">MTGGHHSGRHRRGRSPLAWTPRTRDRRDRAHALAEADTDIIPIIDEYPDLPAAGLAKFNLGSIPASVTPPRSTRRAAWFAVTSSALVIVGLVYAAAALVTGPRRPDVVDALPGLPTVPQPYAEPVVTTTSAATPTRSAPPSTTTRTTTSAREPRTALMPTRQAAPATESQAAAPSTHPTRVTVSTPVLVGPATDTEAMGDQTEVYYRQVTEDPEAAHAMTAGELHDEGPDSIGRRYAGIERVEVKSITIDANRGTTRSELLVVREDGTVTSMERELTFTYGSDPKISADSAAS</sequence>
<name>A0A918LAJ2_9PSEU</name>
<protein>
    <submittedName>
        <fullName evidence="3">Uncharacterized protein</fullName>
    </submittedName>
</protein>
<keyword evidence="2" id="KW-0472">Membrane</keyword>
<reference evidence="3" key="2">
    <citation type="submission" date="2020-09" db="EMBL/GenBank/DDBJ databases">
        <authorList>
            <person name="Sun Q."/>
            <person name="Ohkuma M."/>
        </authorList>
    </citation>
    <scope>NUCLEOTIDE SEQUENCE</scope>
    <source>
        <strain evidence="3">JCM 3276</strain>
    </source>
</reference>
<proteinExistence type="predicted"/>
<keyword evidence="4" id="KW-1185">Reference proteome</keyword>
<dbReference type="Proteomes" id="UP000660680">
    <property type="component" value="Unassembled WGS sequence"/>
</dbReference>
<evidence type="ECO:0000313" key="4">
    <source>
        <dbReference type="Proteomes" id="UP000660680"/>
    </source>
</evidence>
<keyword evidence="2" id="KW-1133">Transmembrane helix</keyword>
<dbReference type="AlphaFoldDB" id="A0A918LAJ2"/>
<evidence type="ECO:0000256" key="2">
    <source>
        <dbReference type="SAM" id="Phobius"/>
    </source>
</evidence>
<evidence type="ECO:0000256" key="1">
    <source>
        <dbReference type="SAM" id="MobiDB-lite"/>
    </source>
</evidence>
<feature type="transmembrane region" description="Helical" evidence="2">
    <location>
        <begin position="76"/>
        <end position="99"/>
    </location>
</feature>
<feature type="region of interest" description="Disordered" evidence="1">
    <location>
        <begin position="1"/>
        <end position="26"/>
    </location>
</feature>
<gene>
    <name evidence="3" type="ORF">GCM10010171_16060</name>
</gene>
<reference evidence="3" key="1">
    <citation type="journal article" date="2014" name="Int. J. Syst. Evol. Microbiol.">
        <title>Complete genome sequence of Corynebacterium casei LMG S-19264T (=DSM 44701T), isolated from a smear-ripened cheese.</title>
        <authorList>
            <consortium name="US DOE Joint Genome Institute (JGI-PGF)"/>
            <person name="Walter F."/>
            <person name="Albersmeier A."/>
            <person name="Kalinowski J."/>
            <person name="Ruckert C."/>
        </authorList>
    </citation>
    <scope>NUCLEOTIDE SEQUENCE</scope>
    <source>
        <strain evidence="3">JCM 3276</strain>
    </source>
</reference>
<comment type="caution">
    <text evidence="3">The sequence shown here is derived from an EMBL/GenBank/DDBJ whole genome shotgun (WGS) entry which is preliminary data.</text>
</comment>
<dbReference type="EMBL" id="BMRB01000001">
    <property type="protein sequence ID" value="GGS23730.1"/>
    <property type="molecule type" value="Genomic_DNA"/>
</dbReference>
<keyword evidence="2" id="KW-0812">Transmembrane</keyword>
<accession>A0A918LAJ2</accession>